<dbReference type="Pfam" id="PF02775">
    <property type="entry name" value="TPP_enzyme_C"/>
    <property type="match status" value="1"/>
</dbReference>
<dbReference type="InterPro" id="IPR029035">
    <property type="entry name" value="DHS-like_NAD/FAD-binding_dom"/>
</dbReference>
<comment type="similarity">
    <text evidence="2 4">Belongs to the TPP enzyme family.</text>
</comment>
<dbReference type="Proteomes" id="UP000306441">
    <property type="component" value="Unassembled WGS sequence"/>
</dbReference>
<protein>
    <submittedName>
        <fullName evidence="8">Thiamine pyrophosphate-binding protein</fullName>
    </submittedName>
</protein>
<evidence type="ECO:0000259" key="6">
    <source>
        <dbReference type="Pfam" id="PF02775"/>
    </source>
</evidence>
<evidence type="ECO:0000256" key="4">
    <source>
        <dbReference type="RuleBase" id="RU362132"/>
    </source>
</evidence>
<gene>
    <name evidence="8" type="ORF">E6C48_20255</name>
</gene>
<feature type="domain" description="Thiamine pyrophosphate enzyme N-terminal TPP-binding" evidence="7">
    <location>
        <begin position="1"/>
        <end position="118"/>
    </location>
</feature>
<evidence type="ECO:0000313" key="8">
    <source>
        <dbReference type="EMBL" id="THF54869.1"/>
    </source>
</evidence>
<organism evidence="8 9">
    <name type="scientific">Ollibium composti</name>
    <dbReference type="NCBI Taxonomy" id="2675109"/>
    <lineage>
        <taxon>Bacteria</taxon>
        <taxon>Pseudomonadati</taxon>
        <taxon>Pseudomonadota</taxon>
        <taxon>Alphaproteobacteria</taxon>
        <taxon>Hyphomicrobiales</taxon>
        <taxon>Phyllobacteriaceae</taxon>
        <taxon>Ollibium</taxon>
    </lineage>
</organism>
<dbReference type="Gene3D" id="3.40.50.970">
    <property type="match status" value="2"/>
</dbReference>
<comment type="caution">
    <text evidence="8">The sequence shown here is derived from an EMBL/GenBank/DDBJ whole genome shotgun (WGS) entry which is preliminary data.</text>
</comment>
<evidence type="ECO:0000256" key="1">
    <source>
        <dbReference type="ARBA" id="ARBA00001964"/>
    </source>
</evidence>
<dbReference type="Pfam" id="PF02776">
    <property type="entry name" value="TPP_enzyme_N"/>
    <property type="match status" value="1"/>
</dbReference>
<dbReference type="InterPro" id="IPR012000">
    <property type="entry name" value="Thiamin_PyroP_enz_cen_dom"/>
</dbReference>
<dbReference type="CDD" id="cd00568">
    <property type="entry name" value="TPP_enzymes"/>
    <property type="match status" value="1"/>
</dbReference>
<dbReference type="SUPFAM" id="SSF52467">
    <property type="entry name" value="DHS-like NAD/FAD-binding domain"/>
    <property type="match status" value="1"/>
</dbReference>
<name>A0ABY2Q1V7_9HYPH</name>
<evidence type="ECO:0000256" key="2">
    <source>
        <dbReference type="ARBA" id="ARBA00007812"/>
    </source>
</evidence>
<reference evidence="8 9" key="1">
    <citation type="submission" date="2019-04" db="EMBL/GenBank/DDBJ databases">
        <title>Mesorhizobium composti sp. nov., isolated from compost.</title>
        <authorList>
            <person name="Lin S.-Y."/>
            <person name="Hameed A."/>
            <person name="Hsieh Y.-T."/>
            <person name="Young C.-C."/>
        </authorList>
    </citation>
    <scope>NUCLEOTIDE SEQUENCE [LARGE SCALE GENOMIC DNA]</scope>
    <source>
        <strain evidence="8 9">CC-YTH430</strain>
    </source>
</reference>
<evidence type="ECO:0000259" key="7">
    <source>
        <dbReference type="Pfam" id="PF02776"/>
    </source>
</evidence>
<dbReference type="PANTHER" id="PTHR18968">
    <property type="entry name" value="THIAMINE PYROPHOSPHATE ENZYMES"/>
    <property type="match status" value="1"/>
</dbReference>
<dbReference type="SUPFAM" id="SSF52518">
    <property type="entry name" value="Thiamin diphosphate-binding fold (THDP-binding)"/>
    <property type="match status" value="2"/>
</dbReference>
<accession>A0ABY2Q1V7</accession>
<feature type="domain" description="Thiamine pyrophosphate enzyme TPP-binding" evidence="6">
    <location>
        <begin position="401"/>
        <end position="541"/>
    </location>
</feature>
<dbReference type="InterPro" id="IPR012001">
    <property type="entry name" value="Thiamin_PyroP_enz_TPP-bd_dom"/>
</dbReference>
<dbReference type="CDD" id="cd07035">
    <property type="entry name" value="TPP_PYR_POX_like"/>
    <property type="match status" value="1"/>
</dbReference>
<evidence type="ECO:0000259" key="5">
    <source>
        <dbReference type="Pfam" id="PF00205"/>
    </source>
</evidence>
<dbReference type="PANTHER" id="PTHR18968:SF13">
    <property type="entry name" value="ACETOLACTATE SYNTHASE CATALYTIC SUBUNIT, MITOCHONDRIAL"/>
    <property type="match status" value="1"/>
</dbReference>
<dbReference type="Gene3D" id="3.40.50.1220">
    <property type="entry name" value="TPP-binding domain"/>
    <property type="match status" value="1"/>
</dbReference>
<keyword evidence="9" id="KW-1185">Reference proteome</keyword>
<sequence>MTGAEAMVRMLQAYGVRHIFGLCGDTTLPLYDALHRLDHGIAHLLTRDERHAGYMADAYARVTGRPGVCEGPSGGGATYILPGVVEANESSIPILAINSDVSTGSRGRYPLTELDQVGLFRPATKWNASLDDAQRLPSMVRRAFREMTTGRPGAVHLALPFDTQKASVAPDEIWADTRHQTFPALRAGPDAASVEAAAEALLSAKRAVAICGGGVVVAGAMEALRQLSTMLDMPVATTVSGQGAIAETDPRAVGVVGSNGGVDSTRAVVEEADLVLFVACRAGSVTTERWRHPRTDVRVVHIDSDPAVIGANYKTEVAIAADARLALEAIAADIARRGTGGSNGGAARAKAAWDAKLAAFAPLATSGEAPIRPERVIATLQALLGDDAIVCADPGTPCPYFSAHYRWPSVGRHFITNRAHGALGFAMGAAMGAHIGRPGVKTVAVMGDGSFGMSVGELETAIRYRMPITFITLSNSVYGWIKAGQRSGFGARFHNVDFTRTDHAAVAAAFGLKSWRVEDPDDLDTVLREALEADGPTLVDVISQPLDEAAAPVSEWVA</sequence>
<feature type="domain" description="Thiamine pyrophosphate enzyme central" evidence="5">
    <location>
        <begin position="194"/>
        <end position="330"/>
    </location>
</feature>
<dbReference type="PROSITE" id="PS00187">
    <property type="entry name" value="TPP_ENZYMES"/>
    <property type="match status" value="1"/>
</dbReference>
<comment type="cofactor">
    <cofactor evidence="1">
        <name>thiamine diphosphate</name>
        <dbReference type="ChEBI" id="CHEBI:58937"/>
    </cofactor>
</comment>
<dbReference type="EMBL" id="SSNY01000015">
    <property type="protein sequence ID" value="THF54869.1"/>
    <property type="molecule type" value="Genomic_DNA"/>
</dbReference>
<dbReference type="InterPro" id="IPR029061">
    <property type="entry name" value="THDP-binding"/>
</dbReference>
<keyword evidence="3 4" id="KW-0786">Thiamine pyrophosphate</keyword>
<dbReference type="InterPro" id="IPR000399">
    <property type="entry name" value="TPP-bd_CS"/>
</dbReference>
<dbReference type="Pfam" id="PF00205">
    <property type="entry name" value="TPP_enzyme_M"/>
    <property type="match status" value="1"/>
</dbReference>
<evidence type="ECO:0000256" key="3">
    <source>
        <dbReference type="ARBA" id="ARBA00023052"/>
    </source>
</evidence>
<dbReference type="InterPro" id="IPR045229">
    <property type="entry name" value="TPP_enz"/>
</dbReference>
<proteinExistence type="inferred from homology"/>
<evidence type="ECO:0000313" key="9">
    <source>
        <dbReference type="Proteomes" id="UP000306441"/>
    </source>
</evidence>
<dbReference type="InterPro" id="IPR011766">
    <property type="entry name" value="TPP_enzyme_TPP-bd"/>
</dbReference>